<dbReference type="RefSeq" id="WP_370443022.1">
    <property type="nucleotide sequence ID" value="NZ_JBGFTU010000029.1"/>
</dbReference>
<dbReference type="Pfam" id="PF01909">
    <property type="entry name" value="NTP_transf_2"/>
    <property type="match status" value="1"/>
</dbReference>
<protein>
    <submittedName>
        <fullName evidence="2">Nucleotidyltransferase domain-containing protein</fullName>
    </submittedName>
</protein>
<evidence type="ECO:0000259" key="1">
    <source>
        <dbReference type="Pfam" id="PF01909"/>
    </source>
</evidence>
<dbReference type="CDD" id="cd05403">
    <property type="entry name" value="NT_KNTase_like"/>
    <property type="match status" value="1"/>
</dbReference>
<dbReference type="SUPFAM" id="SSF81301">
    <property type="entry name" value="Nucleotidyltransferase"/>
    <property type="match status" value="1"/>
</dbReference>
<dbReference type="SUPFAM" id="SSF46785">
    <property type="entry name" value="Winged helix' DNA-binding domain"/>
    <property type="match status" value="1"/>
</dbReference>
<evidence type="ECO:0000313" key="2">
    <source>
        <dbReference type="EMBL" id="MEZ0166813.1"/>
    </source>
</evidence>
<proteinExistence type="predicted"/>
<reference evidence="2 3" key="1">
    <citation type="submission" date="2024-07" db="EMBL/GenBank/DDBJ databases">
        <authorList>
            <person name="Thanompreechachai J."/>
            <person name="Duangmal K."/>
        </authorList>
    </citation>
    <scope>NUCLEOTIDE SEQUENCE [LARGE SCALE GENOMIC DNA]</scope>
    <source>
        <strain evidence="2 3">LSe6-4</strain>
    </source>
</reference>
<comment type="caution">
    <text evidence="2">The sequence shown here is derived from an EMBL/GenBank/DDBJ whole genome shotgun (WGS) entry which is preliminary data.</text>
</comment>
<evidence type="ECO:0000313" key="3">
    <source>
        <dbReference type="Proteomes" id="UP001565927"/>
    </source>
</evidence>
<organism evidence="2 3">
    <name type="scientific">Kineococcus halophytocola</name>
    <dbReference type="NCBI Taxonomy" id="3234027"/>
    <lineage>
        <taxon>Bacteria</taxon>
        <taxon>Bacillati</taxon>
        <taxon>Actinomycetota</taxon>
        <taxon>Actinomycetes</taxon>
        <taxon>Kineosporiales</taxon>
        <taxon>Kineosporiaceae</taxon>
        <taxon>Kineococcus</taxon>
    </lineage>
</organism>
<gene>
    <name evidence="2" type="ORF">AB2L27_18825</name>
</gene>
<feature type="domain" description="Polymerase nucleotidyl transferase" evidence="1">
    <location>
        <begin position="96"/>
        <end position="151"/>
    </location>
</feature>
<dbReference type="InterPro" id="IPR036390">
    <property type="entry name" value="WH_DNA-bd_sf"/>
</dbReference>
<dbReference type="Gene3D" id="3.30.460.10">
    <property type="entry name" value="Beta Polymerase, domain 2"/>
    <property type="match status" value="1"/>
</dbReference>
<dbReference type="Proteomes" id="UP001565927">
    <property type="component" value="Unassembled WGS sequence"/>
</dbReference>
<dbReference type="InterPro" id="IPR002934">
    <property type="entry name" value="Polymerase_NTP_transf_dom"/>
</dbReference>
<name>A0ABV4H5F9_9ACTN</name>
<dbReference type="InterPro" id="IPR043519">
    <property type="entry name" value="NT_sf"/>
</dbReference>
<accession>A0ABV4H5F9</accession>
<keyword evidence="3" id="KW-1185">Reference proteome</keyword>
<dbReference type="EMBL" id="JBGFTU010000029">
    <property type="protein sequence ID" value="MEZ0166813.1"/>
    <property type="molecule type" value="Genomic_DNA"/>
</dbReference>
<sequence>MDLGHPVRAVVPSLDGPVLTALAGLTVSISGREVARLVGTASPAGVQRVLTRLVGEGVVTVERRRNAAYYSVNRNHLAWPAVEILAGLRRELLHRIEERVRSWAVPVETAAVFGSLARGEGSVESDVDLLLVRADEVTGQGALAWEDQVDSLVTAVQSWSGNPAQPYDISVSDLRAHVEADEPIVRSWRGEAITLVGRDLGALLRSVAQ</sequence>